<dbReference type="EMBL" id="ACJN02000002">
    <property type="protein sequence ID" value="EFI34850.1"/>
    <property type="molecule type" value="Genomic_DNA"/>
</dbReference>
<keyword evidence="2" id="KW-0732">Signal</keyword>
<name>D6SQ24_9BACT</name>
<gene>
    <name evidence="3" type="ORF">Dthio_PD2241</name>
</gene>
<sequence length="275" mass="31580">MWRKLLLSSLLLFAVSCAREEPVQNYFYLQDPGEEFYEQARFEVSLDPAEIDEFATLEKAFWEHGADKCFSINARKVINREPLVRPGRMGSPGSGTVFVRTSGEIEPVQASMTDAQSQEFTCMLSTIPHWSLAGEIVAFDKDKTIAATRDKIDVELFDRYPEKGPAYFFVARRTEREGRLLLKVFGSGKLQQVLQSDTQMKWHENPSGTLGRGIILETRREVRPGDLILLSYLSVEGVHEEDEPEYEEVQVQPRMRISPEEDEPTEDDPELWRKK</sequence>
<feature type="region of interest" description="Disordered" evidence="1">
    <location>
        <begin position="240"/>
        <end position="275"/>
    </location>
</feature>
<feature type="chain" id="PRO_5003088145" description="Lipoprotein" evidence="2">
    <location>
        <begin position="21"/>
        <end position="275"/>
    </location>
</feature>
<dbReference type="RefSeq" id="WP_008870164.1">
    <property type="nucleotide sequence ID" value="NZ_ACJN02000002.1"/>
</dbReference>
<comment type="caution">
    <text evidence="3">The sequence shown here is derived from an EMBL/GenBank/DDBJ whole genome shotgun (WGS) entry which is preliminary data.</text>
</comment>
<reference evidence="3" key="1">
    <citation type="submission" date="2010-05" db="EMBL/GenBank/DDBJ databases">
        <title>The draft genome of Desulfonatronospira thiodismutans ASO3-1.</title>
        <authorList>
            <consortium name="US DOE Joint Genome Institute (JGI-PGF)"/>
            <person name="Lucas S."/>
            <person name="Copeland A."/>
            <person name="Lapidus A."/>
            <person name="Cheng J.-F."/>
            <person name="Bruce D."/>
            <person name="Goodwin L."/>
            <person name="Pitluck S."/>
            <person name="Chertkov O."/>
            <person name="Brettin T."/>
            <person name="Detter J.C."/>
            <person name="Han C."/>
            <person name="Land M.L."/>
            <person name="Hauser L."/>
            <person name="Kyrpides N."/>
            <person name="Mikhailova N."/>
            <person name="Muyzer G."/>
            <person name="Woyke T."/>
        </authorList>
    </citation>
    <scope>NUCLEOTIDE SEQUENCE [LARGE SCALE GENOMIC DNA]</scope>
    <source>
        <strain evidence="3">ASO3-1</strain>
    </source>
</reference>
<dbReference type="AlphaFoldDB" id="D6SQ24"/>
<organism evidence="3 4">
    <name type="scientific">Desulfonatronospira thiodismutans ASO3-1</name>
    <dbReference type="NCBI Taxonomy" id="555779"/>
    <lineage>
        <taxon>Bacteria</taxon>
        <taxon>Pseudomonadati</taxon>
        <taxon>Thermodesulfobacteriota</taxon>
        <taxon>Desulfovibrionia</taxon>
        <taxon>Desulfovibrionales</taxon>
        <taxon>Desulfonatronovibrionaceae</taxon>
        <taxon>Desulfonatronospira</taxon>
    </lineage>
</organism>
<dbReference type="OrthoDB" id="5471709at2"/>
<proteinExistence type="predicted"/>
<dbReference type="eggNOG" id="ENOG502ZHY1">
    <property type="taxonomic scope" value="Bacteria"/>
</dbReference>
<dbReference type="PROSITE" id="PS51257">
    <property type="entry name" value="PROKAR_LIPOPROTEIN"/>
    <property type="match status" value="1"/>
</dbReference>
<evidence type="ECO:0000256" key="1">
    <source>
        <dbReference type="SAM" id="MobiDB-lite"/>
    </source>
</evidence>
<evidence type="ECO:0000256" key="2">
    <source>
        <dbReference type="SAM" id="SignalP"/>
    </source>
</evidence>
<feature type="compositionally biased region" description="Acidic residues" evidence="1">
    <location>
        <begin position="260"/>
        <end position="269"/>
    </location>
</feature>
<protein>
    <recommendedName>
        <fullName evidence="5">Lipoprotein</fullName>
    </recommendedName>
</protein>
<evidence type="ECO:0000313" key="4">
    <source>
        <dbReference type="Proteomes" id="UP000005496"/>
    </source>
</evidence>
<feature type="signal peptide" evidence="2">
    <location>
        <begin position="1"/>
        <end position="20"/>
    </location>
</feature>
<evidence type="ECO:0000313" key="3">
    <source>
        <dbReference type="EMBL" id="EFI34850.1"/>
    </source>
</evidence>
<dbReference type="Proteomes" id="UP000005496">
    <property type="component" value="Unassembled WGS sequence"/>
</dbReference>
<accession>D6SQ24</accession>
<evidence type="ECO:0008006" key="5">
    <source>
        <dbReference type="Google" id="ProtNLM"/>
    </source>
</evidence>
<keyword evidence="4" id="KW-1185">Reference proteome</keyword>